<reference evidence="6 7" key="1">
    <citation type="journal article" date="2016" name="Nat. Commun.">
        <title>Thousands of microbial genomes shed light on interconnected biogeochemical processes in an aquifer system.</title>
        <authorList>
            <person name="Anantharaman K."/>
            <person name="Brown C.T."/>
            <person name="Hug L.A."/>
            <person name="Sharon I."/>
            <person name="Castelle C.J."/>
            <person name="Probst A.J."/>
            <person name="Thomas B.C."/>
            <person name="Singh A."/>
            <person name="Wilkins M.J."/>
            <person name="Karaoz U."/>
            <person name="Brodie E.L."/>
            <person name="Williams K.H."/>
            <person name="Hubbard S.S."/>
            <person name="Banfield J.F."/>
        </authorList>
    </citation>
    <scope>NUCLEOTIDE SEQUENCE [LARGE SCALE GENOMIC DNA]</scope>
</reference>
<dbReference type="GO" id="GO:0006284">
    <property type="term" value="P:base-excision repair"/>
    <property type="evidence" value="ECO:0007669"/>
    <property type="project" value="InterPro"/>
</dbReference>
<dbReference type="Pfam" id="PF02245">
    <property type="entry name" value="Pur_DNA_glyco"/>
    <property type="match status" value="1"/>
</dbReference>
<accession>A0A1G1ZJY4</accession>
<dbReference type="GO" id="GO:0003677">
    <property type="term" value="F:DNA binding"/>
    <property type="evidence" value="ECO:0007669"/>
    <property type="project" value="InterPro"/>
</dbReference>
<proteinExistence type="inferred from homology"/>
<dbReference type="InterPro" id="IPR036995">
    <property type="entry name" value="MPG_sf"/>
</dbReference>
<evidence type="ECO:0000256" key="5">
    <source>
        <dbReference type="HAMAP-Rule" id="MF_00527"/>
    </source>
</evidence>
<evidence type="ECO:0000256" key="3">
    <source>
        <dbReference type="ARBA" id="ARBA00022801"/>
    </source>
</evidence>
<sequence>MLLRQAFFSGKDTVKIAKRLLGKFLVRRYRGKTKKYLIVETEAYNGFKDKASHAHKGKTERNKIMFGPTGHWYVYFTYGMHWMLNIVTGPINYPAAILIRGISKNQRSYPRQSASILNGPAKLTKALHIDKNLNGKPVAKKSGLWLEDRGIKIPPNKIKKAPRIGVAYAGPVWAKKCYRFYID</sequence>
<dbReference type="HAMAP" id="MF_00527">
    <property type="entry name" value="3MGH"/>
    <property type="match status" value="1"/>
</dbReference>
<comment type="similarity">
    <text evidence="1 5">Belongs to the DNA glycosylase MPG family.</text>
</comment>
<dbReference type="InterPro" id="IPR003180">
    <property type="entry name" value="MPG"/>
</dbReference>
<protein>
    <recommendedName>
        <fullName evidence="5">Putative 3-methyladenine DNA glycosylase</fullName>
        <ecNumber evidence="5">3.2.2.-</ecNumber>
    </recommendedName>
</protein>
<dbReference type="NCBIfam" id="TIGR00567">
    <property type="entry name" value="3mg"/>
    <property type="match status" value="1"/>
</dbReference>
<keyword evidence="2 5" id="KW-0227">DNA damage</keyword>
<gene>
    <name evidence="6" type="ORF">A3B92_02755</name>
</gene>
<dbReference type="EMBL" id="MHJG01000003">
    <property type="protein sequence ID" value="OGY64426.1"/>
    <property type="molecule type" value="Genomic_DNA"/>
</dbReference>
<dbReference type="SUPFAM" id="SSF50486">
    <property type="entry name" value="FMT C-terminal domain-like"/>
    <property type="match status" value="1"/>
</dbReference>
<dbReference type="PANTHER" id="PTHR10429">
    <property type="entry name" value="DNA-3-METHYLADENINE GLYCOSYLASE"/>
    <property type="match status" value="1"/>
</dbReference>
<dbReference type="Gene3D" id="3.10.300.10">
    <property type="entry name" value="Methylpurine-DNA glycosylase (MPG)"/>
    <property type="match status" value="1"/>
</dbReference>
<dbReference type="Proteomes" id="UP000177960">
    <property type="component" value="Unassembled WGS sequence"/>
</dbReference>
<name>A0A1G1ZJY4_9BACT</name>
<evidence type="ECO:0000256" key="2">
    <source>
        <dbReference type="ARBA" id="ARBA00022763"/>
    </source>
</evidence>
<keyword evidence="3 5" id="KW-0378">Hydrolase</keyword>
<keyword evidence="4 5" id="KW-0234">DNA repair</keyword>
<dbReference type="GO" id="GO:0003905">
    <property type="term" value="F:alkylbase DNA N-glycosylase activity"/>
    <property type="evidence" value="ECO:0007669"/>
    <property type="project" value="InterPro"/>
</dbReference>
<evidence type="ECO:0000313" key="7">
    <source>
        <dbReference type="Proteomes" id="UP000177960"/>
    </source>
</evidence>
<evidence type="ECO:0000313" key="6">
    <source>
        <dbReference type="EMBL" id="OGY64426.1"/>
    </source>
</evidence>
<dbReference type="EC" id="3.2.2.-" evidence="5"/>
<dbReference type="PANTHER" id="PTHR10429:SF0">
    <property type="entry name" value="DNA-3-METHYLADENINE GLYCOSYLASE"/>
    <property type="match status" value="1"/>
</dbReference>
<dbReference type="AlphaFoldDB" id="A0A1G1ZJY4"/>
<organism evidence="6 7">
    <name type="scientific">Candidatus Harrisonbacteria bacterium RIFCSPHIGHO2_02_FULL_42_16</name>
    <dbReference type="NCBI Taxonomy" id="1798404"/>
    <lineage>
        <taxon>Bacteria</taxon>
        <taxon>Candidatus Harrisoniibacteriota</taxon>
    </lineage>
</organism>
<dbReference type="InterPro" id="IPR011034">
    <property type="entry name" value="Formyl_transferase-like_C_sf"/>
</dbReference>
<evidence type="ECO:0000256" key="1">
    <source>
        <dbReference type="ARBA" id="ARBA00009232"/>
    </source>
</evidence>
<evidence type="ECO:0000256" key="4">
    <source>
        <dbReference type="ARBA" id="ARBA00023204"/>
    </source>
</evidence>
<comment type="caution">
    <text evidence="6">The sequence shown here is derived from an EMBL/GenBank/DDBJ whole genome shotgun (WGS) entry which is preliminary data.</text>
</comment>
<dbReference type="CDD" id="cd00540">
    <property type="entry name" value="AAG"/>
    <property type="match status" value="1"/>
</dbReference>